<evidence type="ECO:0000256" key="1">
    <source>
        <dbReference type="SAM" id="Phobius"/>
    </source>
</evidence>
<keyword evidence="3" id="KW-1185">Reference proteome</keyword>
<keyword evidence="1" id="KW-1133">Transmembrane helix</keyword>
<dbReference type="RefSeq" id="WP_190967093.1">
    <property type="nucleotide sequence ID" value="NZ_JACJTB010000006.1"/>
</dbReference>
<organism evidence="2 3">
    <name type="scientific">Nostoc spongiaeforme FACHB-130</name>
    <dbReference type="NCBI Taxonomy" id="1357510"/>
    <lineage>
        <taxon>Bacteria</taxon>
        <taxon>Bacillati</taxon>
        <taxon>Cyanobacteriota</taxon>
        <taxon>Cyanophyceae</taxon>
        <taxon>Nostocales</taxon>
        <taxon>Nostocaceae</taxon>
        <taxon>Nostoc</taxon>
    </lineage>
</organism>
<name>A0ABR8FTP2_9NOSO</name>
<accession>A0ABR8FTP2</accession>
<dbReference type="EMBL" id="JACJTB010000006">
    <property type="protein sequence ID" value="MBD2594191.1"/>
    <property type="molecule type" value="Genomic_DNA"/>
</dbReference>
<keyword evidence="1" id="KW-0472">Membrane</keyword>
<evidence type="ECO:0000313" key="3">
    <source>
        <dbReference type="Proteomes" id="UP000603457"/>
    </source>
</evidence>
<protein>
    <submittedName>
        <fullName evidence="2">Uncharacterized protein</fullName>
    </submittedName>
</protein>
<reference evidence="2 3" key="1">
    <citation type="journal article" date="2020" name="ISME J.">
        <title>Comparative genomics reveals insights into cyanobacterial evolution and habitat adaptation.</title>
        <authorList>
            <person name="Chen M.Y."/>
            <person name="Teng W.K."/>
            <person name="Zhao L."/>
            <person name="Hu C.X."/>
            <person name="Zhou Y.K."/>
            <person name="Han B.P."/>
            <person name="Song L.R."/>
            <person name="Shu W.S."/>
        </authorList>
    </citation>
    <scope>NUCLEOTIDE SEQUENCE [LARGE SCALE GENOMIC DNA]</scope>
    <source>
        <strain evidence="2 3">FACHB-130</strain>
    </source>
</reference>
<gene>
    <name evidence="2" type="ORF">H6G74_07590</name>
</gene>
<keyword evidence="1" id="KW-0812">Transmembrane</keyword>
<dbReference type="Proteomes" id="UP000603457">
    <property type="component" value="Unassembled WGS sequence"/>
</dbReference>
<sequence length="88" mass="10297">MTVAQQNTASLTIGLNNSQNINQSLWQPVLIGTAFFQRLWWHTKSYGIVFKIMFLTLMSLIFLSIHWSYRKLMIVPTLQNELDLESHQ</sequence>
<evidence type="ECO:0000313" key="2">
    <source>
        <dbReference type="EMBL" id="MBD2594191.1"/>
    </source>
</evidence>
<feature type="transmembrane region" description="Helical" evidence="1">
    <location>
        <begin position="48"/>
        <end position="69"/>
    </location>
</feature>
<proteinExistence type="predicted"/>
<comment type="caution">
    <text evidence="2">The sequence shown here is derived from an EMBL/GenBank/DDBJ whole genome shotgun (WGS) entry which is preliminary data.</text>
</comment>